<dbReference type="Pfam" id="PF02518">
    <property type="entry name" value="HATPase_c"/>
    <property type="match status" value="1"/>
</dbReference>
<accession>A0ABS5PU33</accession>
<dbReference type="InterPro" id="IPR050482">
    <property type="entry name" value="Sensor_HK_TwoCompSys"/>
</dbReference>
<feature type="domain" description="Histidine kinase/HSP90-like ATPase" evidence="11">
    <location>
        <begin position="300"/>
        <end position="395"/>
    </location>
</feature>
<keyword evidence="5" id="KW-0547">Nucleotide-binding</keyword>
<dbReference type="SUPFAM" id="SSF55874">
    <property type="entry name" value="ATPase domain of HSP90 chaperone/DNA topoisomerase II/histidine kinase"/>
    <property type="match status" value="1"/>
</dbReference>
<dbReference type="GO" id="GO:0016301">
    <property type="term" value="F:kinase activity"/>
    <property type="evidence" value="ECO:0007669"/>
    <property type="project" value="UniProtKB-KW"/>
</dbReference>
<comment type="catalytic activity">
    <reaction evidence="1">
        <text>ATP + protein L-histidine = ADP + protein N-phospho-L-histidine.</text>
        <dbReference type="EC" id="2.7.13.3"/>
    </reaction>
</comment>
<evidence type="ECO:0000256" key="3">
    <source>
        <dbReference type="ARBA" id="ARBA00022553"/>
    </source>
</evidence>
<keyword evidence="10" id="KW-1133">Transmembrane helix</keyword>
<feature type="coiled-coil region" evidence="9">
    <location>
        <begin position="173"/>
        <end position="202"/>
    </location>
</feature>
<keyword evidence="6 12" id="KW-0418">Kinase</keyword>
<gene>
    <name evidence="12" type="ORF">KHM83_14395</name>
</gene>
<keyword evidence="10" id="KW-0812">Transmembrane</keyword>
<dbReference type="InterPro" id="IPR003594">
    <property type="entry name" value="HATPase_dom"/>
</dbReference>
<dbReference type="Gene3D" id="1.20.5.1930">
    <property type="match status" value="1"/>
</dbReference>
<dbReference type="Pfam" id="PF07730">
    <property type="entry name" value="HisKA_3"/>
    <property type="match status" value="1"/>
</dbReference>
<evidence type="ECO:0000313" key="12">
    <source>
        <dbReference type="EMBL" id="MBS7527871.1"/>
    </source>
</evidence>
<evidence type="ECO:0000256" key="4">
    <source>
        <dbReference type="ARBA" id="ARBA00022679"/>
    </source>
</evidence>
<feature type="transmembrane region" description="Helical" evidence="10">
    <location>
        <begin position="21"/>
        <end position="38"/>
    </location>
</feature>
<feature type="transmembrane region" description="Helical" evidence="10">
    <location>
        <begin position="117"/>
        <end position="137"/>
    </location>
</feature>
<evidence type="ECO:0000259" key="11">
    <source>
        <dbReference type="SMART" id="SM00387"/>
    </source>
</evidence>
<evidence type="ECO:0000256" key="2">
    <source>
        <dbReference type="ARBA" id="ARBA00012438"/>
    </source>
</evidence>
<feature type="transmembrane region" description="Helical" evidence="10">
    <location>
        <begin position="44"/>
        <end position="61"/>
    </location>
</feature>
<dbReference type="PANTHER" id="PTHR24421">
    <property type="entry name" value="NITRATE/NITRITE SENSOR PROTEIN NARX-RELATED"/>
    <property type="match status" value="1"/>
</dbReference>
<proteinExistence type="predicted"/>
<sequence>MKTALPKSLMNDWLDSSKRPTLAMIVFVHVVTLWLQGPEVVTKETYSGFTIVLIMFAAIYVHKDRLFKRRKWLYFVIQGTIVFDCAVIMGSGFETVYIALLPLLVYESLFTYGKMSYVFLTAIPYYGIFSGLIIYIDGLEALKAYLPILGFVTFAVGTFNVMYQNQVELRIRSQALARELEIANSRIEAMTLERERERVARDLHDTLSQGLSALVLQMETMKVYLDMEKTEKAQSILEQSTKHARRVLEESRQVLNELRVEGSAQQDVRIALTTEVQRFNEFFNGDISTEMKEPIYLDLETIRQMNFICREILTNIDRHAKAKHVTIVLHANDEVMQLRVTDDGVGFNTRFSWREIGHFGLQGMSERVKAIGGEMDVFSRKRMGTTVDISIPIKKGELL</sequence>
<dbReference type="RefSeq" id="WP_213237729.1">
    <property type="nucleotide sequence ID" value="NZ_JAHBCL010000026.1"/>
</dbReference>
<keyword evidence="9" id="KW-0175">Coiled coil</keyword>
<evidence type="ECO:0000256" key="10">
    <source>
        <dbReference type="SAM" id="Phobius"/>
    </source>
</evidence>
<evidence type="ECO:0000256" key="9">
    <source>
        <dbReference type="SAM" id="Coils"/>
    </source>
</evidence>
<name>A0ABS5PU33_9FIRM</name>
<dbReference type="SMART" id="SM00387">
    <property type="entry name" value="HATPase_c"/>
    <property type="match status" value="1"/>
</dbReference>
<evidence type="ECO:0000256" key="6">
    <source>
        <dbReference type="ARBA" id="ARBA00022777"/>
    </source>
</evidence>
<feature type="transmembrane region" description="Helical" evidence="10">
    <location>
        <begin position="144"/>
        <end position="163"/>
    </location>
</feature>
<keyword evidence="8" id="KW-0902">Two-component regulatory system</keyword>
<organism evidence="12 13">
    <name type="scientific">Fusibacter paucivorans</name>
    <dbReference type="NCBI Taxonomy" id="76009"/>
    <lineage>
        <taxon>Bacteria</taxon>
        <taxon>Bacillati</taxon>
        <taxon>Bacillota</taxon>
        <taxon>Clostridia</taxon>
        <taxon>Eubacteriales</taxon>
        <taxon>Eubacteriales Family XII. Incertae Sedis</taxon>
        <taxon>Fusibacter</taxon>
    </lineage>
</organism>
<dbReference type="EC" id="2.7.13.3" evidence="2"/>
<evidence type="ECO:0000256" key="8">
    <source>
        <dbReference type="ARBA" id="ARBA00023012"/>
    </source>
</evidence>
<evidence type="ECO:0000313" key="13">
    <source>
        <dbReference type="Proteomes" id="UP000746471"/>
    </source>
</evidence>
<dbReference type="EMBL" id="JAHBCL010000026">
    <property type="protein sequence ID" value="MBS7527871.1"/>
    <property type="molecule type" value="Genomic_DNA"/>
</dbReference>
<keyword evidence="4" id="KW-0808">Transferase</keyword>
<evidence type="ECO:0000256" key="1">
    <source>
        <dbReference type="ARBA" id="ARBA00000085"/>
    </source>
</evidence>
<feature type="transmembrane region" description="Helical" evidence="10">
    <location>
        <begin position="73"/>
        <end position="105"/>
    </location>
</feature>
<keyword evidence="10" id="KW-0472">Membrane</keyword>
<dbReference type="InterPro" id="IPR011712">
    <property type="entry name" value="Sig_transdc_His_kin_sub3_dim/P"/>
</dbReference>
<dbReference type="CDD" id="cd16917">
    <property type="entry name" value="HATPase_UhpB-NarQ-NarX-like"/>
    <property type="match status" value="1"/>
</dbReference>
<protein>
    <recommendedName>
        <fullName evidence="2">histidine kinase</fullName>
        <ecNumber evidence="2">2.7.13.3</ecNumber>
    </recommendedName>
</protein>
<dbReference type="PANTHER" id="PTHR24421:SF10">
    <property type="entry name" value="NITRATE_NITRITE SENSOR PROTEIN NARQ"/>
    <property type="match status" value="1"/>
</dbReference>
<keyword evidence="7" id="KW-0067">ATP-binding</keyword>
<keyword evidence="13" id="KW-1185">Reference proteome</keyword>
<evidence type="ECO:0000256" key="5">
    <source>
        <dbReference type="ARBA" id="ARBA00022741"/>
    </source>
</evidence>
<reference evidence="12 13" key="1">
    <citation type="submission" date="2021-05" db="EMBL/GenBank/DDBJ databases">
        <title>Fusibacter ferrireducens sp. nov., an anaerobic, sulfur- and Fe-reducing bacterium isolated from the mangrove sediment.</title>
        <authorList>
            <person name="Qiu D."/>
        </authorList>
    </citation>
    <scope>NUCLEOTIDE SEQUENCE [LARGE SCALE GENOMIC DNA]</scope>
    <source>
        <strain evidence="12 13">DSM 12116</strain>
    </source>
</reference>
<evidence type="ECO:0000256" key="7">
    <source>
        <dbReference type="ARBA" id="ARBA00022840"/>
    </source>
</evidence>
<comment type="caution">
    <text evidence="12">The sequence shown here is derived from an EMBL/GenBank/DDBJ whole genome shotgun (WGS) entry which is preliminary data.</text>
</comment>
<dbReference type="Proteomes" id="UP000746471">
    <property type="component" value="Unassembled WGS sequence"/>
</dbReference>
<dbReference type="InterPro" id="IPR036890">
    <property type="entry name" value="HATPase_C_sf"/>
</dbReference>
<keyword evidence="3" id="KW-0597">Phosphoprotein</keyword>
<dbReference type="Gene3D" id="3.30.565.10">
    <property type="entry name" value="Histidine kinase-like ATPase, C-terminal domain"/>
    <property type="match status" value="1"/>
</dbReference>